<gene>
    <name evidence="16" type="ORF">IV203_009123</name>
    <name evidence="15" type="ORF">IV203_011128</name>
</gene>
<evidence type="ECO:0000256" key="8">
    <source>
        <dbReference type="ARBA" id="ARBA00022833"/>
    </source>
</evidence>
<dbReference type="InterPro" id="IPR001841">
    <property type="entry name" value="Znf_RING"/>
</dbReference>
<evidence type="ECO:0000256" key="12">
    <source>
        <dbReference type="SAM" id="MobiDB-lite"/>
    </source>
</evidence>
<feature type="compositionally biased region" description="Polar residues" evidence="12">
    <location>
        <begin position="376"/>
        <end position="386"/>
    </location>
</feature>
<dbReference type="OrthoDB" id="45856at2759"/>
<comment type="subcellular location">
    <subcellularLocation>
        <location evidence="1">Membrane</location>
        <topology evidence="1">Single-pass membrane protein</topology>
    </subcellularLocation>
</comment>
<dbReference type="Pfam" id="PF13639">
    <property type="entry name" value="zf-RING_2"/>
    <property type="match status" value="1"/>
</dbReference>
<keyword evidence="9 13" id="KW-1133">Transmembrane helix</keyword>
<feature type="compositionally biased region" description="Polar residues" evidence="12">
    <location>
        <begin position="348"/>
        <end position="357"/>
    </location>
</feature>
<keyword evidence="5" id="KW-0479">Metal-binding</keyword>
<reference evidence="15" key="1">
    <citation type="journal article" date="2021" name="Sci. Rep.">
        <title>Diploid genomic architecture of Nitzschia inconspicua, an elite biomass production diatom.</title>
        <authorList>
            <person name="Oliver A."/>
            <person name="Podell S."/>
            <person name="Pinowska A."/>
            <person name="Traller J.C."/>
            <person name="Smith S.R."/>
            <person name="McClure R."/>
            <person name="Beliaev A."/>
            <person name="Bohutskyi P."/>
            <person name="Hill E.A."/>
            <person name="Rabines A."/>
            <person name="Zheng H."/>
            <person name="Allen L.Z."/>
            <person name="Kuo A."/>
            <person name="Grigoriev I.V."/>
            <person name="Allen A.E."/>
            <person name="Hazlebeck D."/>
            <person name="Allen E.E."/>
        </authorList>
    </citation>
    <scope>NUCLEOTIDE SEQUENCE</scope>
    <source>
        <strain evidence="15">Hildebrandi</strain>
    </source>
</reference>
<feature type="domain" description="RING-type" evidence="14">
    <location>
        <begin position="263"/>
        <end position="335"/>
    </location>
</feature>
<evidence type="ECO:0000313" key="15">
    <source>
        <dbReference type="EMBL" id="KAG7338498.1"/>
    </source>
</evidence>
<dbReference type="GO" id="GO:0016020">
    <property type="term" value="C:membrane"/>
    <property type="evidence" value="ECO:0007669"/>
    <property type="project" value="UniProtKB-SubCell"/>
</dbReference>
<evidence type="ECO:0000256" key="13">
    <source>
        <dbReference type="SAM" id="Phobius"/>
    </source>
</evidence>
<evidence type="ECO:0000256" key="9">
    <source>
        <dbReference type="ARBA" id="ARBA00022989"/>
    </source>
</evidence>
<dbReference type="AlphaFoldDB" id="A0A9K3K7Q3"/>
<sequence length="386" mass="44297">MEDSTGTFFENATISVSMNPSPTFPPNTTDILPCPTAPDTPCETADFQLSDEAMWMIIWIVGMLIFLCLPFCITKSRRDLCWRRIKERQWISDDREDDWYTAAVRRQQEQRRQQMEAEQRHFRTSRTQEDEIREQFLLQCMENYTMSLSRSDIHEMEETNSRAGSIKSFGSLQSLRCSKKIGDESESGIVAIDLEAQIAGSERKEKEKRSDSLTDDEEEQPVLAFAFDDNCQKVYIPLPGQTTMDAEETVGAPSARRMVNSGCAICLCTFDAEEKITWSANPKCPHIFHSDCILHWYLAVGRKVQRRHIRQNPEMSDEEMLTKICDFPINCPCCRQNFCQDIRKLDVSASSSRTQAESESDEEREQPRNEEDSVELGSTPSATARQ</sequence>
<dbReference type="GO" id="GO:0008270">
    <property type="term" value="F:zinc ion binding"/>
    <property type="evidence" value="ECO:0007669"/>
    <property type="project" value="UniProtKB-KW"/>
</dbReference>
<dbReference type="EMBL" id="JAGRRH010000055">
    <property type="protein sequence ID" value="KAG7338498.1"/>
    <property type="molecule type" value="Genomic_DNA"/>
</dbReference>
<dbReference type="Proteomes" id="UP000693970">
    <property type="component" value="Unassembled WGS sequence"/>
</dbReference>
<comment type="caution">
    <text evidence="15">The sequence shown here is derived from an EMBL/GenBank/DDBJ whole genome shotgun (WGS) entry which is preliminary data.</text>
</comment>
<evidence type="ECO:0000256" key="10">
    <source>
        <dbReference type="ARBA" id="ARBA00023136"/>
    </source>
</evidence>
<evidence type="ECO:0000256" key="6">
    <source>
        <dbReference type="ARBA" id="ARBA00022771"/>
    </source>
</evidence>
<evidence type="ECO:0000256" key="3">
    <source>
        <dbReference type="ARBA" id="ARBA00022679"/>
    </source>
</evidence>
<evidence type="ECO:0000256" key="4">
    <source>
        <dbReference type="ARBA" id="ARBA00022692"/>
    </source>
</evidence>
<keyword evidence="3" id="KW-0808">Transferase</keyword>
<keyword evidence="8" id="KW-0862">Zinc</keyword>
<comment type="pathway">
    <text evidence="2">Protein modification; protein ubiquitination.</text>
</comment>
<evidence type="ECO:0000256" key="7">
    <source>
        <dbReference type="ARBA" id="ARBA00022786"/>
    </source>
</evidence>
<keyword evidence="7" id="KW-0833">Ubl conjugation pathway</keyword>
<dbReference type="EMBL" id="JAGRRH010000017">
    <property type="protein sequence ID" value="KAG7353075.1"/>
    <property type="molecule type" value="Genomic_DNA"/>
</dbReference>
<dbReference type="PANTHER" id="PTHR45768:SF18">
    <property type="entry name" value="RING-H2 FINGER PROTEIN ATL47-RELATED"/>
    <property type="match status" value="1"/>
</dbReference>
<keyword evidence="10 13" id="KW-0472">Membrane</keyword>
<feature type="transmembrane region" description="Helical" evidence="13">
    <location>
        <begin position="53"/>
        <end position="74"/>
    </location>
</feature>
<proteinExistence type="predicted"/>
<reference evidence="15" key="2">
    <citation type="submission" date="2021-04" db="EMBL/GenBank/DDBJ databases">
        <authorList>
            <person name="Podell S."/>
        </authorList>
    </citation>
    <scope>NUCLEOTIDE SEQUENCE</scope>
    <source>
        <strain evidence="15">Hildebrandi</strain>
    </source>
</reference>
<name>A0A9K3K7Q3_9STRA</name>
<evidence type="ECO:0000256" key="11">
    <source>
        <dbReference type="PROSITE-ProRule" id="PRU00175"/>
    </source>
</evidence>
<dbReference type="PANTHER" id="PTHR45768">
    <property type="entry name" value="E3 UBIQUITIN-PROTEIN LIGASE RNF13-LIKE"/>
    <property type="match status" value="1"/>
</dbReference>
<organism evidence="15 17">
    <name type="scientific">Nitzschia inconspicua</name>
    <dbReference type="NCBI Taxonomy" id="303405"/>
    <lineage>
        <taxon>Eukaryota</taxon>
        <taxon>Sar</taxon>
        <taxon>Stramenopiles</taxon>
        <taxon>Ochrophyta</taxon>
        <taxon>Bacillariophyta</taxon>
        <taxon>Bacillariophyceae</taxon>
        <taxon>Bacillariophycidae</taxon>
        <taxon>Bacillariales</taxon>
        <taxon>Bacillariaceae</taxon>
        <taxon>Nitzschia</taxon>
    </lineage>
</organism>
<keyword evidence="4 13" id="KW-0812">Transmembrane</keyword>
<accession>A0A9K3K7Q3</accession>
<evidence type="ECO:0000256" key="1">
    <source>
        <dbReference type="ARBA" id="ARBA00004167"/>
    </source>
</evidence>
<keyword evidence="6 11" id="KW-0863">Zinc-finger</keyword>
<evidence type="ECO:0000313" key="17">
    <source>
        <dbReference type="Proteomes" id="UP000693970"/>
    </source>
</evidence>
<protein>
    <submittedName>
        <fullName evidence="15">Ring-like zinc finger domain containing protein</fullName>
    </submittedName>
</protein>
<evidence type="ECO:0000259" key="14">
    <source>
        <dbReference type="PROSITE" id="PS50089"/>
    </source>
</evidence>
<evidence type="ECO:0000256" key="2">
    <source>
        <dbReference type="ARBA" id="ARBA00004906"/>
    </source>
</evidence>
<feature type="region of interest" description="Disordered" evidence="12">
    <location>
        <begin position="347"/>
        <end position="386"/>
    </location>
</feature>
<dbReference type="PROSITE" id="PS50089">
    <property type="entry name" value="ZF_RING_2"/>
    <property type="match status" value="1"/>
</dbReference>
<evidence type="ECO:0000313" key="16">
    <source>
        <dbReference type="EMBL" id="KAG7353075.1"/>
    </source>
</evidence>
<dbReference type="GO" id="GO:0016740">
    <property type="term" value="F:transferase activity"/>
    <property type="evidence" value="ECO:0007669"/>
    <property type="project" value="UniProtKB-KW"/>
</dbReference>
<keyword evidence="17" id="KW-1185">Reference proteome</keyword>
<evidence type="ECO:0000256" key="5">
    <source>
        <dbReference type="ARBA" id="ARBA00022723"/>
    </source>
</evidence>